<name>A0A452ZGM3_AEGTS</name>
<dbReference type="Proteomes" id="UP000015105">
    <property type="component" value="Chromosome 1D"/>
</dbReference>
<protein>
    <submittedName>
        <fullName evidence="2">Uncharacterized protein</fullName>
    </submittedName>
</protein>
<keyword evidence="3" id="KW-1185">Reference proteome</keyword>
<evidence type="ECO:0000313" key="2">
    <source>
        <dbReference type="EnsemblPlants" id="AET1Gv20763500.4"/>
    </source>
</evidence>
<organism evidence="2 3">
    <name type="scientific">Aegilops tauschii subsp. strangulata</name>
    <name type="common">Goatgrass</name>
    <dbReference type="NCBI Taxonomy" id="200361"/>
    <lineage>
        <taxon>Eukaryota</taxon>
        <taxon>Viridiplantae</taxon>
        <taxon>Streptophyta</taxon>
        <taxon>Embryophyta</taxon>
        <taxon>Tracheophyta</taxon>
        <taxon>Spermatophyta</taxon>
        <taxon>Magnoliopsida</taxon>
        <taxon>Liliopsida</taxon>
        <taxon>Poales</taxon>
        <taxon>Poaceae</taxon>
        <taxon>BOP clade</taxon>
        <taxon>Pooideae</taxon>
        <taxon>Triticodae</taxon>
        <taxon>Triticeae</taxon>
        <taxon>Triticinae</taxon>
        <taxon>Aegilops</taxon>
    </lineage>
</organism>
<dbReference type="Gramene" id="AET1Gv20763500.4">
    <property type="protein sequence ID" value="AET1Gv20763500.4"/>
    <property type="gene ID" value="AET1Gv20763500"/>
</dbReference>
<evidence type="ECO:0000256" key="1">
    <source>
        <dbReference type="SAM" id="MobiDB-lite"/>
    </source>
</evidence>
<reference evidence="3" key="1">
    <citation type="journal article" date="2014" name="Science">
        <title>Ancient hybridizations among the ancestral genomes of bread wheat.</title>
        <authorList>
            <consortium name="International Wheat Genome Sequencing Consortium,"/>
            <person name="Marcussen T."/>
            <person name="Sandve S.R."/>
            <person name="Heier L."/>
            <person name="Spannagl M."/>
            <person name="Pfeifer M."/>
            <person name="Jakobsen K.S."/>
            <person name="Wulff B.B."/>
            <person name="Steuernagel B."/>
            <person name="Mayer K.F."/>
            <person name="Olsen O.A."/>
        </authorList>
    </citation>
    <scope>NUCLEOTIDE SEQUENCE [LARGE SCALE GENOMIC DNA]</scope>
    <source>
        <strain evidence="3">cv. AL8/78</strain>
    </source>
</reference>
<reference evidence="2" key="4">
    <citation type="submission" date="2019-03" db="UniProtKB">
        <authorList>
            <consortium name="EnsemblPlants"/>
        </authorList>
    </citation>
    <scope>IDENTIFICATION</scope>
</reference>
<feature type="compositionally biased region" description="Low complexity" evidence="1">
    <location>
        <begin position="1"/>
        <end position="16"/>
    </location>
</feature>
<sequence length="165" mass="17682">DSLSSATSPSRSGGSPVAVGRGLLSPSSPATPKARPPLSPFAASTPASVSTVGDLRSLAASSLDSLKRRLDALHGDSARDLEASHSRISKRIKMQTQSCLKLAEEAEKERKEMAERISGRAEEMKASYKKFLTEVQSSSSRGTAASEQRHPSSEFYFISIFRSSH</sequence>
<dbReference type="AlphaFoldDB" id="A0A452ZGM3"/>
<dbReference type="PANTHER" id="PTHR37371">
    <property type="entry name" value="OS08G0180400 PROTEIN"/>
    <property type="match status" value="1"/>
</dbReference>
<dbReference type="EnsemblPlants" id="AET1Gv20763500.4">
    <property type="protein sequence ID" value="AET1Gv20763500.4"/>
    <property type="gene ID" value="AET1Gv20763500"/>
</dbReference>
<reference evidence="2" key="3">
    <citation type="journal article" date="2017" name="Nature">
        <title>Genome sequence of the progenitor of the wheat D genome Aegilops tauschii.</title>
        <authorList>
            <person name="Luo M.C."/>
            <person name="Gu Y.Q."/>
            <person name="Puiu D."/>
            <person name="Wang H."/>
            <person name="Twardziok S.O."/>
            <person name="Deal K.R."/>
            <person name="Huo N."/>
            <person name="Zhu T."/>
            <person name="Wang L."/>
            <person name="Wang Y."/>
            <person name="McGuire P.E."/>
            <person name="Liu S."/>
            <person name="Long H."/>
            <person name="Ramasamy R.K."/>
            <person name="Rodriguez J.C."/>
            <person name="Van S.L."/>
            <person name="Yuan L."/>
            <person name="Wang Z."/>
            <person name="Xia Z."/>
            <person name="Xiao L."/>
            <person name="Anderson O.D."/>
            <person name="Ouyang S."/>
            <person name="Liang Y."/>
            <person name="Zimin A.V."/>
            <person name="Pertea G."/>
            <person name="Qi P."/>
            <person name="Bennetzen J.L."/>
            <person name="Dai X."/>
            <person name="Dawson M.W."/>
            <person name="Muller H.G."/>
            <person name="Kugler K."/>
            <person name="Rivarola-Duarte L."/>
            <person name="Spannagl M."/>
            <person name="Mayer K.F.X."/>
            <person name="Lu F.H."/>
            <person name="Bevan M.W."/>
            <person name="Leroy P."/>
            <person name="Li P."/>
            <person name="You F.M."/>
            <person name="Sun Q."/>
            <person name="Liu Z."/>
            <person name="Lyons E."/>
            <person name="Wicker T."/>
            <person name="Salzberg S.L."/>
            <person name="Devos K.M."/>
            <person name="Dvorak J."/>
        </authorList>
    </citation>
    <scope>NUCLEOTIDE SEQUENCE [LARGE SCALE GENOMIC DNA]</scope>
    <source>
        <strain evidence="2">cv. AL8/78</strain>
    </source>
</reference>
<feature type="region of interest" description="Disordered" evidence="1">
    <location>
        <begin position="1"/>
        <end position="50"/>
    </location>
</feature>
<accession>A0A452ZGM3</accession>
<evidence type="ECO:0000313" key="3">
    <source>
        <dbReference type="Proteomes" id="UP000015105"/>
    </source>
</evidence>
<proteinExistence type="predicted"/>
<reference evidence="3" key="2">
    <citation type="journal article" date="2017" name="Nat. Plants">
        <title>The Aegilops tauschii genome reveals multiple impacts of transposons.</title>
        <authorList>
            <person name="Zhao G."/>
            <person name="Zou C."/>
            <person name="Li K."/>
            <person name="Wang K."/>
            <person name="Li T."/>
            <person name="Gao L."/>
            <person name="Zhang X."/>
            <person name="Wang H."/>
            <person name="Yang Z."/>
            <person name="Liu X."/>
            <person name="Jiang W."/>
            <person name="Mao L."/>
            <person name="Kong X."/>
            <person name="Jiao Y."/>
            <person name="Jia J."/>
        </authorList>
    </citation>
    <scope>NUCLEOTIDE SEQUENCE [LARGE SCALE GENOMIC DNA]</scope>
    <source>
        <strain evidence="3">cv. AL8/78</strain>
    </source>
</reference>
<dbReference type="PANTHER" id="PTHR37371:SF1">
    <property type="entry name" value="KINESIN-LIKE PROTEIN"/>
    <property type="match status" value="1"/>
</dbReference>
<reference evidence="2" key="5">
    <citation type="journal article" date="2021" name="G3 (Bethesda)">
        <title>Aegilops tauschii genome assembly Aet v5.0 features greater sequence contiguity and improved annotation.</title>
        <authorList>
            <person name="Wang L."/>
            <person name="Zhu T."/>
            <person name="Rodriguez J.C."/>
            <person name="Deal K.R."/>
            <person name="Dubcovsky J."/>
            <person name="McGuire P.E."/>
            <person name="Lux T."/>
            <person name="Spannagl M."/>
            <person name="Mayer K.F.X."/>
            <person name="Baldrich P."/>
            <person name="Meyers B.C."/>
            <person name="Huo N."/>
            <person name="Gu Y.Q."/>
            <person name="Zhou H."/>
            <person name="Devos K.M."/>
            <person name="Bennetzen J.L."/>
            <person name="Unver T."/>
            <person name="Budak H."/>
            <person name="Gulick P.J."/>
            <person name="Galiba G."/>
            <person name="Kalapos B."/>
            <person name="Nelson D.R."/>
            <person name="Li P."/>
            <person name="You F.M."/>
            <person name="Luo M.C."/>
            <person name="Dvorak J."/>
        </authorList>
    </citation>
    <scope>NUCLEOTIDE SEQUENCE [LARGE SCALE GENOMIC DNA]</scope>
    <source>
        <strain evidence="2">cv. AL8/78</strain>
    </source>
</reference>